<dbReference type="GO" id="GO:0005886">
    <property type="term" value="C:plasma membrane"/>
    <property type="evidence" value="ECO:0007669"/>
    <property type="project" value="UniProtKB-SubCell"/>
</dbReference>
<dbReference type="SUPFAM" id="SSF54631">
    <property type="entry name" value="CBS-domain pair"/>
    <property type="match status" value="1"/>
</dbReference>
<evidence type="ECO:0000313" key="12">
    <source>
        <dbReference type="Proteomes" id="UP001138802"/>
    </source>
</evidence>
<protein>
    <recommendedName>
        <fullName evidence="9">Magnesium transporter MgtE</fullName>
    </recommendedName>
</protein>
<proteinExistence type="inferred from homology"/>
<comment type="similarity">
    <text evidence="2 9">Belongs to the SLC41A transporter family.</text>
</comment>
<dbReference type="PANTHER" id="PTHR43773">
    <property type="entry name" value="MAGNESIUM TRANSPORTER MGTE"/>
    <property type="match status" value="1"/>
</dbReference>
<keyword evidence="9" id="KW-0479">Metal-binding</keyword>
<dbReference type="Gene3D" id="1.10.357.20">
    <property type="entry name" value="SLC41 divalent cation transporters, integral membrane domain"/>
    <property type="match status" value="1"/>
</dbReference>
<feature type="transmembrane region" description="Helical" evidence="9">
    <location>
        <begin position="437"/>
        <end position="460"/>
    </location>
</feature>
<evidence type="ECO:0000256" key="5">
    <source>
        <dbReference type="ARBA" id="ARBA00022842"/>
    </source>
</evidence>
<dbReference type="AlphaFoldDB" id="A0A9X0WJT9"/>
<dbReference type="InterPro" id="IPR006667">
    <property type="entry name" value="SLC41_membr_dom"/>
</dbReference>
<keyword evidence="7 9" id="KW-0472">Membrane</keyword>
<dbReference type="GO" id="GO:0046872">
    <property type="term" value="F:metal ion binding"/>
    <property type="evidence" value="ECO:0007669"/>
    <property type="project" value="UniProtKB-KW"/>
</dbReference>
<dbReference type="Proteomes" id="UP001138802">
    <property type="component" value="Unassembled WGS sequence"/>
</dbReference>
<comment type="subunit">
    <text evidence="9">Homodimer.</text>
</comment>
<dbReference type="GO" id="GO:0015095">
    <property type="term" value="F:magnesium ion transmembrane transporter activity"/>
    <property type="evidence" value="ECO:0007669"/>
    <property type="project" value="UniProtKB-UniRule"/>
</dbReference>
<dbReference type="PANTHER" id="PTHR43773:SF1">
    <property type="entry name" value="MAGNESIUM TRANSPORTER MGTE"/>
    <property type="match status" value="1"/>
</dbReference>
<gene>
    <name evidence="11" type="primary">mgtE</name>
    <name evidence="11" type="ORF">CKO25_14470</name>
</gene>
<feature type="transmembrane region" description="Helical" evidence="9">
    <location>
        <begin position="399"/>
        <end position="425"/>
    </location>
</feature>
<dbReference type="InterPro" id="IPR038076">
    <property type="entry name" value="MgtE_N_sf"/>
</dbReference>
<dbReference type="InterPro" id="IPR000644">
    <property type="entry name" value="CBS_dom"/>
</dbReference>
<dbReference type="InterPro" id="IPR006668">
    <property type="entry name" value="Mg_transptr_MgtE_intracell_dom"/>
</dbReference>
<dbReference type="Gene3D" id="3.10.580.10">
    <property type="entry name" value="CBS-domain"/>
    <property type="match status" value="1"/>
</dbReference>
<feature type="domain" description="CBS" evidence="10">
    <location>
        <begin position="210"/>
        <end position="266"/>
    </location>
</feature>
<keyword evidence="6 9" id="KW-1133">Transmembrane helix</keyword>
<sequence>MTSDDLRQAAHGDADALTRLSLALKGKGNDLVELAEAAAALEPAETARLILGLRPRRARVLLTLLDDTPSLRVLQALDPSVSDVLLDRDQQARIAKIVAKLPVEEAADFLAESPRDLVEVTLEALGQPIDLVRALDHRNETAGALMRRRLVAAPLDWTIAQVIDKIREQSDRIDRLYAVYAIDSERRLHGYLKIRDLLLLAPETQVGDVMHRDTIMVSAGMDRAEVARIADRAQLPVLPVVDSELRLLGRVTTDELRAIDRAEAEEDMKLMSGLAPDSSAADGPLRIVPRRLPWLAAGLIGSGTAAFVVGSYEDALAKAAILASLIPIVMSMAGNAGIQASTVTVQAQASGGFWIGDLGGRILREIGGALLNGLIVGILVALAIVGIGEFIPIERPFDLGLTAGLTLVAVTTQAATIGALIPVLLERLGFDPAVATGVFITTSNDVMGVLIFFLIATAVYL</sequence>
<evidence type="ECO:0000256" key="2">
    <source>
        <dbReference type="ARBA" id="ARBA00009749"/>
    </source>
</evidence>
<keyword evidence="3 9" id="KW-0813">Transport</keyword>
<comment type="caution">
    <text evidence="11">The sequence shown here is derived from an EMBL/GenBank/DDBJ whole genome shotgun (WGS) entry which is preliminary data.</text>
</comment>
<dbReference type="SUPFAM" id="SSF158791">
    <property type="entry name" value="MgtE N-terminal domain-like"/>
    <property type="match status" value="1"/>
</dbReference>
<evidence type="ECO:0000256" key="8">
    <source>
        <dbReference type="PROSITE-ProRule" id="PRU00703"/>
    </source>
</evidence>
<evidence type="ECO:0000313" key="11">
    <source>
        <dbReference type="EMBL" id="MBK1645836.1"/>
    </source>
</evidence>
<keyword evidence="5 9" id="KW-0460">Magnesium</keyword>
<evidence type="ECO:0000256" key="6">
    <source>
        <dbReference type="ARBA" id="ARBA00022989"/>
    </source>
</evidence>
<dbReference type="NCBIfam" id="TIGR00400">
    <property type="entry name" value="mgtE"/>
    <property type="match status" value="1"/>
</dbReference>
<dbReference type="Gene3D" id="1.25.60.10">
    <property type="entry name" value="MgtE N-terminal domain-like"/>
    <property type="match status" value="1"/>
</dbReference>
<dbReference type="RefSeq" id="WP_200388641.1">
    <property type="nucleotide sequence ID" value="NZ_NRSD01000016.1"/>
</dbReference>
<dbReference type="Pfam" id="PF03448">
    <property type="entry name" value="MgtE_N"/>
    <property type="match status" value="1"/>
</dbReference>
<keyword evidence="12" id="KW-1185">Reference proteome</keyword>
<feature type="transmembrane region" description="Helical" evidence="9">
    <location>
        <begin position="292"/>
        <end position="312"/>
    </location>
</feature>
<keyword evidence="9" id="KW-1003">Cell membrane</keyword>
<dbReference type="Pfam" id="PF00571">
    <property type="entry name" value="CBS"/>
    <property type="match status" value="2"/>
</dbReference>
<evidence type="ECO:0000256" key="7">
    <source>
        <dbReference type="ARBA" id="ARBA00023136"/>
    </source>
</evidence>
<dbReference type="InterPro" id="IPR046342">
    <property type="entry name" value="CBS_dom_sf"/>
</dbReference>
<comment type="function">
    <text evidence="9">Acts as a magnesium transporter.</text>
</comment>
<accession>A0A9X0WJT9</accession>
<dbReference type="InterPro" id="IPR006669">
    <property type="entry name" value="MgtE_transporter"/>
</dbReference>
<dbReference type="InterPro" id="IPR036739">
    <property type="entry name" value="SLC41_membr_dom_sf"/>
</dbReference>
<reference evidence="11 12" key="1">
    <citation type="journal article" date="2020" name="Microorganisms">
        <title>Osmotic Adaptation and Compatible Solute Biosynthesis of Phototrophic Bacteria as Revealed from Genome Analyses.</title>
        <authorList>
            <person name="Imhoff J.F."/>
            <person name="Rahn T."/>
            <person name="Kunzel S."/>
            <person name="Keller A."/>
            <person name="Neulinger S.C."/>
        </authorList>
    </citation>
    <scope>NUCLEOTIDE SEQUENCE [LARGE SCALE GENOMIC DNA]</scope>
    <source>
        <strain evidence="11 12">DSM 21303</strain>
    </source>
</reference>
<organism evidence="11 12">
    <name type="scientific">Thiocapsa imhoffii</name>
    <dbReference type="NCBI Taxonomy" id="382777"/>
    <lineage>
        <taxon>Bacteria</taxon>
        <taxon>Pseudomonadati</taxon>
        <taxon>Pseudomonadota</taxon>
        <taxon>Gammaproteobacteria</taxon>
        <taxon>Chromatiales</taxon>
        <taxon>Chromatiaceae</taxon>
        <taxon>Thiocapsa</taxon>
    </lineage>
</organism>
<dbReference type="PROSITE" id="PS51371">
    <property type="entry name" value="CBS"/>
    <property type="match status" value="1"/>
</dbReference>
<evidence type="ECO:0000256" key="1">
    <source>
        <dbReference type="ARBA" id="ARBA00004141"/>
    </source>
</evidence>
<dbReference type="EMBL" id="NRSD01000016">
    <property type="protein sequence ID" value="MBK1645836.1"/>
    <property type="molecule type" value="Genomic_DNA"/>
</dbReference>
<name>A0A9X0WJT9_9GAMM</name>
<feature type="transmembrane region" description="Helical" evidence="9">
    <location>
        <begin position="366"/>
        <end position="387"/>
    </location>
</feature>
<comment type="subcellular location">
    <subcellularLocation>
        <location evidence="9">Cell membrane</location>
        <topology evidence="9">Multi-pass membrane protein</topology>
    </subcellularLocation>
    <subcellularLocation>
        <location evidence="1">Membrane</location>
        <topology evidence="1">Multi-pass membrane protein</topology>
    </subcellularLocation>
</comment>
<evidence type="ECO:0000256" key="4">
    <source>
        <dbReference type="ARBA" id="ARBA00022692"/>
    </source>
</evidence>
<keyword evidence="8" id="KW-0129">CBS domain</keyword>
<feature type="transmembrane region" description="Helical" evidence="9">
    <location>
        <begin position="319"/>
        <end position="338"/>
    </location>
</feature>
<dbReference type="SUPFAM" id="SSF161093">
    <property type="entry name" value="MgtE membrane domain-like"/>
    <property type="match status" value="1"/>
</dbReference>
<evidence type="ECO:0000256" key="9">
    <source>
        <dbReference type="RuleBase" id="RU362011"/>
    </source>
</evidence>
<keyword evidence="4 9" id="KW-0812">Transmembrane</keyword>
<dbReference type="Pfam" id="PF01769">
    <property type="entry name" value="MgtE"/>
    <property type="match status" value="1"/>
</dbReference>
<evidence type="ECO:0000256" key="3">
    <source>
        <dbReference type="ARBA" id="ARBA00022448"/>
    </source>
</evidence>
<dbReference type="CDD" id="cd04606">
    <property type="entry name" value="CBS_pair_Mg_transporter"/>
    <property type="match status" value="1"/>
</dbReference>
<evidence type="ECO:0000259" key="10">
    <source>
        <dbReference type="PROSITE" id="PS51371"/>
    </source>
</evidence>